<proteinExistence type="predicted"/>
<keyword evidence="2" id="KW-0812">Transmembrane</keyword>
<evidence type="ECO:0000256" key="1">
    <source>
        <dbReference type="SAM" id="Coils"/>
    </source>
</evidence>
<gene>
    <name evidence="3" type="ORF">OO016_01730</name>
</gene>
<feature type="coiled-coil region" evidence="1">
    <location>
        <begin position="91"/>
        <end position="170"/>
    </location>
</feature>
<feature type="transmembrane region" description="Helical" evidence="2">
    <location>
        <begin position="12"/>
        <end position="32"/>
    </location>
</feature>
<keyword evidence="4" id="KW-1185">Reference proteome</keyword>
<dbReference type="AlphaFoldDB" id="A0AAE3MII2"/>
<evidence type="ECO:0000313" key="4">
    <source>
        <dbReference type="Proteomes" id="UP001207116"/>
    </source>
</evidence>
<keyword evidence="2" id="KW-0472">Membrane</keyword>
<comment type="caution">
    <text evidence="3">The sequence shown here is derived from an EMBL/GenBank/DDBJ whole genome shotgun (WGS) entry which is preliminary data.</text>
</comment>
<protein>
    <submittedName>
        <fullName evidence="3">Uncharacterized protein</fullName>
    </submittedName>
</protein>
<dbReference type="EMBL" id="JAPFQP010000001">
    <property type="protein sequence ID" value="MCX2718310.1"/>
    <property type="molecule type" value="Genomic_DNA"/>
</dbReference>
<evidence type="ECO:0000313" key="3">
    <source>
        <dbReference type="EMBL" id="MCX2718310.1"/>
    </source>
</evidence>
<organism evidence="3 4">
    <name type="scientific">Lentiprolixibacter aurantiacus</name>
    <dbReference type="NCBI Taxonomy" id="2993939"/>
    <lineage>
        <taxon>Bacteria</taxon>
        <taxon>Pseudomonadati</taxon>
        <taxon>Bacteroidota</taxon>
        <taxon>Flavobacteriia</taxon>
        <taxon>Flavobacteriales</taxon>
        <taxon>Flavobacteriaceae</taxon>
        <taxon>Lentiprolixibacter</taxon>
    </lineage>
</organism>
<evidence type="ECO:0000256" key="2">
    <source>
        <dbReference type="SAM" id="Phobius"/>
    </source>
</evidence>
<keyword evidence="2" id="KW-1133">Transmembrane helix</keyword>
<sequence>MDNQENKFNYKIILAALLAVILGILIAFYYSYAQSSARIGYLEEEKALLVKDLTVMKTEVDRLSALNEVNEIELQDSRYRVQQLLDSVGRLNFTVNKLREYRKELRILEAKYDSIKLKNNFFRYNNMQLTQKYDDARKLIEELRGESSSLAEAEALLRKKNQELSNELKIKNYLQMENTEGSGFRLRGGRPIRTNKASTIEKLRGCVTIKADQSSGSMEKVIYYQFLGPNMRVIEDNANTISVSGNIYSKRVELIYLGEEMSVCDFITITEGSLEPGIYTLNVFEDQKLLSSSEFQLK</sequence>
<accession>A0AAE3MII2</accession>
<dbReference type="Proteomes" id="UP001207116">
    <property type="component" value="Unassembled WGS sequence"/>
</dbReference>
<keyword evidence="1" id="KW-0175">Coiled coil</keyword>
<name>A0AAE3MII2_9FLAO</name>
<reference evidence="3" key="1">
    <citation type="submission" date="2022-11" db="EMBL/GenBank/DDBJ databases">
        <title>The characterization of three novel Bacteroidetes species and genomic analysis of their roles in tidal elemental geochemical cycles.</title>
        <authorList>
            <person name="Ma K.-J."/>
        </authorList>
    </citation>
    <scope>NUCLEOTIDE SEQUENCE</scope>
    <source>
        <strain evidence="3">M415</strain>
    </source>
</reference>
<dbReference type="RefSeq" id="WP_266010312.1">
    <property type="nucleotide sequence ID" value="NZ_JAPFQP010000001.1"/>
</dbReference>